<feature type="compositionally biased region" description="Basic and acidic residues" evidence="4">
    <location>
        <begin position="850"/>
        <end position="867"/>
    </location>
</feature>
<evidence type="ECO:0000259" key="5">
    <source>
        <dbReference type="Pfam" id="PF12001"/>
    </source>
</evidence>
<evidence type="ECO:0000259" key="6">
    <source>
        <dbReference type="Pfam" id="PF14915"/>
    </source>
</evidence>
<dbReference type="PRINTS" id="PR01415">
    <property type="entry name" value="ANKYRIN"/>
</dbReference>
<feature type="region of interest" description="Disordered" evidence="4">
    <location>
        <begin position="1029"/>
        <end position="1209"/>
    </location>
</feature>
<evidence type="ECO:0000313" key="8">
    <source>
        <dbReference type="Proteomes" id="UP000752171"/>
    </source>
</evidence>
<dbReference type="InterPro" id="IPR002110">
    <property type="entry name" value="Ankyrin_rpt"/>
</dbReference>
<feature type="compositionally biased region" description="Basic and acidic residues" evidence="4">
    <location>
        <begin position="291"/>
        <end position="312"/>
    </location>
</feature>
<proteinExistence type="predicted"/>
<feature type="compositionally biased region" description="Low complexity" evidence="4">
    <location>
        <begin position="759"/>
        <end position="772"/>
    </location>
</feature>
<feature type="compositionally biased region" description="Basic and acidic residues" evidence="4">
    <location>
        <begin position="1078"/>
        <end position="1091"/>
    </location>
</feature>
<gene>
    <name evidence="7" type="primary">ANKRD26</name>
    <name evidence="7" type="ORF">AMEX_G3651</name>
</gene>
<feature type="compositionally biased region" description="Basic and acidic residues" evidence="4">
    <location>
        <begin position="1572"/>
        <end position="1589"/>
    </location>
</feature>
<dbReference type="Proteomes" id="UP000752171">
    <property type="component" value="Unassembled WGS sequence"/>
</dbReference>
<feature type="region of interest" description="Disordered" evidence="4">
    <location>
        <begin position="850"/>
        <end position="998"/>
    </location>
</feature>
<feature type="region of interest" description="Disordered" evidence="4">
    <location>
        <begin position="1572"/>
        <end position="1615"/>
    </location>
</feature>
<reference evidence="7 8" key="1">
    <citation type="submission" date="2021-07" db="EMBL/GenBank/DDBJ databases">
        <authorList>
            <person name="Imarazene B."/>
            <person name="Zahm M."/>
            <person name="Klopp C."/>
            <person name="Cabau C."/>
            <person name="Beille S."/>
            <person name="Jouanno E."/>
            <person name="Castinel A."/>
            <person name="Lluch J."/>
            <person name="Gil L."/>
            <person name="Kuchtly C."/>
            <person name="Lopez Roques C."/>
            <person name="Donnadieu C."/>
            <person name="Parrinello H."/>
            <person name="Journot L."/>
            <person name="Du K."/>
            <person name="Schartl M."/>
            <person name="Retaux S."/>
            <person name="Guiguen Y."/>
        </authorList>
    </citation>
    <scope>NUCLEOTIDE SEQUENCE [LARGE SCALE GENOMIC DNA]</scope>
    <source>
        <strain evidence="7">Pach_M1</strain>
        <tissue evidence="7">Testis</tissue>
    </source>
</reference>
<feature type="region of interest" description="Disordered" evidence="4">
    <location>
        <begin position="2187"/>
        <end position="2209"/>
    </location>
</feature>
<feature type="compositionally biased region" description="Acidic residues" evidence="4">
    <location>
        <begin position="541"/>
        <end position="572"/>
    </location>
</feature>
<dbReference type="PANTHER" id="PTHR24147:SF53">
    <property type="entry name" value="ANKYRIN REPEAT DOMAIN 26"/>
    <property type="match status" value="1"/>
</dbReference>
<feature type="repeat" description="ANK" evidence="2">
    <location>
        <begin position="164"/>
        <end position="196"/>
    </location>
</feature>
<feature type="compositionally biased region" description="Basic and acidic residues" evidence="4">
    <location>
        <begin position="573"/>
        <end position="590"/>
    </location>
</feature>
<feature type="compositionally biased region" description="Basic and acidic residues" evidence="4">
    <location>
        <begin position="465"/>
        <end position="486"/>
    </location>
</feature>
<evidence type="ECO:0000256" key="2">
    <source>
        <dbReference type="PROSITE-ProRule" id="PRU00023"/>
    </source>
</evidence>
<feature type="compositionally biased region" description="Basic and acidic residues" evidence="4">
    <location>
        <begin position="1138"/>
        <end position="1147"/>
    </location>
</feature>
<feature type="compositionally biased region" description="Basic and acidic residues" evidence="4">
    <location>
        <begin position="2198"/>
        <end position="2209"/>
    </location>
</feature>
<feature type="domain" description="DUF3496" evidence="5">
    <location>
        <begin position="2173"/>
        <end position="2259"/>
    </location>
</feature>
<sequence>MKKIFNFTKKKKGSPSASDTGSVLSVGYDLKEKDLGKVHKAAFTGDVSKLRQLAKKNDLNQLDKENRTALHVACVHGHTEVVQFLVESKVKLNLCDNQNRSALMKAVQCQQDRCVSILLEHEADPNLVDINGNTALHLAARIPSLSVALQLLEHEANINAQNKEGNTPLALSVEENHTEMAELLLKEGADVNVKNQEQRSSLMIAACSGQISMVRLLLQYNADITVKDDKGWSSDDYAVMNGHHACSHLIIEHGTKRKALQSPSHLPSSKKKQTSLLGSPEAGFSLGGPALDKDAAEGSSKEAGKDTEDNSHADSISRASKTGPADSWPSTDEDDELDLSPKKPQKVNLKKLMSASKRERKEVVVDRDADKSWSGSESEPNNEGSAMACSLALPASNSSSQNPVASLSFSKPSKPQMTRLPLFSSQKENVSSEDESEKDDVAEDDDKAETDHDEEGSEHDEEDDNPQKAEKSQDKKRDFMSELGIEKEDEEEDSPWDSESGSDSPRKKTQDGSSSPTKSHKTMASICEENNEVLKNSQVEEKEEEEEEEEKEEGDEEEEEEENEDDEEDEEVKNDQNNKEKQPNLIHREPVSVLSTIMHSKGAEKKTDFMEELGLGDVDDLEDASDWDSASTTSRASKNIPACKLDEELAGETPVALPVVQEQDPDTSSPDVQEPARPKLKGPSPTATPPLPNPRTHTAHPGVQSQPQPQPQPRTHRNSAQKPESDEESDWDTNNTSSPTKATNPLPNIVKTETATPPEDGASECSSEASEPPDMERELLEAAELDVNRPYHLGPSKYQSSEHEKEEQEGKEKEDQSNITWEQRYEKIWVEIEKKETKSQYKNVAAELKERFGEIEQNERCESTRDVELEEEESKEAKKEMESETAVPESASEEDSSEDEGEPIVRPAARARTVRLVTIPEQRESGVEESCSEEPKGASCHIPTDEDDSEADLPHDDFTNDEDIQQPSPELLKETERNDQACKHTANPSIEANENEANTGLPVTCDLAKEQLTEEAMSSPVRFVSELKIPFSKSEAQSSNSEEEVEEGRQKCISESGVAKADDMKVKSKSTALWESSKQPEVEQEKGKKAETNTSKPIPEQEGNSDRGSPQKDDGLEGRDSVSPRWQTRSPRSKNRRTPADEDEQKRTHGSQGNLLRVPAPQQARPPFPVNHRNGDPLSVFDDSSLSEVSEDEGRYPSSRYKTEKSGGELEMADDFEDLTQSSDTATEELDSAASGYRHASLLINQLDSSSIDSVSMVKLQNMFREYEHTIQRERSRHSRLVDKVSQLEQERSDLRLLLEETRDNKSSLEHLRLELETDLNNLKFLLKQEQEKHQSASMLYDKTREQLRRKEEQHRAEAEERQKVELNMRNLELEMRALMNTLKQLEEDRNETQRLLAHERSARALQEELLNSHLRKQQDIEEENLKNLNKSNEVMSQLTEVSDRERELQQQVCTLQEELSCVRAELDRSHCHSQQEEGRLSEERDALRERLEDARRDLKLNEEALTQTVFQYNGQLSALKAECSVVSAKLEHERQTRQQLEAEAEASRARLQAALQETERCQALRTEAERALQRERDEHQRAQDKRSMESGSQRDTIQSLSQKLSKAEARANSLENECHRTALSVTEKGVLLETVMREREQAQARLKELEAALQSEREQSTRTSARHEAVQERLAQAQSEAALLRQQLEEANNKGTAKERAATDAQERFADVLNQLRADGEERVQLVEERSKELATKNAELREQNYKLEQEKGERESSLRQLQQELADSLKKLSMCEASLEVNTRYRNDLEEEKVRTQKELDRLRGKLQESEEQYVQGERRINSLKGSLDEKEREVISTGQKLQEVLAASTSTEQTIKQLEEAVQRLEIENARLEAAAKQQTNRIEVLQKEVQEANVMRHRFEDLVTNLQSSKMTLEDQLSREMQKQSMLSHNAQDSQALWEEELKSRSRIGLRLAELEKEKGELSSQMELEKKKAKKIAEQKKAVDSRLDEEMKRNTELQKEMYRLRTLVKTAKKKLREQDGGELASPFGSLRGETGHRHSEAEGAISRMKSKVDDLQVQLEREASRCSRLEEVNKQLKEQLGSLKSLRRSHECLERSKRQLEEEVTGLRRQVESGLMDQSQAEQYRRETEERARQEIRHKLEEVNLFLQTQAASQEALEQIKAANEASQRAQLEQRIKELEGELSRVRTNQQDSQEQRDSSRTELERYKQLYTEELRLRKSFAAKLDRSNERLAEANTKLLSERQRSKSLLTSSIMNGSLAGPGLDAASLGSVGAYGASLGPLNRSLGLGSPLLGSVGEPSSNRVEAYLAKMQSELEKNISKELDCVTAELDGGSARMSPVGSASGSQKNLNFNINLEQQDPLSRATQQYLEVLKKNYMI</sequence>
<dbReference type="EMBL" id="JAICCE010000002">
    <property type="protein sequence ID" value="KAG9280893.1"/>
    <property type="molecule type" value="Genomic_DNA"/>
</dbReference>
<feature type="compositionally biased region" description="Polar residues" evidence="4">
    <location>
        <begin position="986"/>
        <end position="998"/>
    </location>
</feature>
<dbReference type="PROSITE" id="PS50297">
    <property type="entry name" value="ANK_REP_REGION"/>
    <property type="match status" value="4"/>
</dbReference>
<feature type="coiled-coil region" evidence="3">
    <location>
        <begin position="2042"/>
        <end position="2114"/>
    </location>
</feature>
<feature type="repeat" description="ANK" evidence="2">
    <location>
        <begin position="65"/>
        <end position="97"/>
    </location>
</feature>
<feature type="region of interest" description="Disordered" evidence="4">
    <location>
        <begin position="617"/>
        <end position="823"/>
    </location>
</feature>
<feature type="compositionally biased region" description="Acidic residues" evidence="4">
    <location>
        <begin position="617"/>
        <end position="626"/>
    </location>
</feature>
<comment type="caution">
    <text evidence="7">The sequence shown here is derived from an EMBL/GenBank/DDBJ whole genome shotgun (WGS) entry which is preliminary data.</text>
</comment>
<feature type="compositionally biased region" description="Low complexity" evidence="4">
    <location>
        <begin position="372"/>
        <end position="385"/>
    </location>
</feature>
<feature type="repeat" description="ANK" evidence="2">
    <location>
        <begin position="197"/>
        <end position="229"/>
    </location>
</feature>
<dbReference type="Pfam" id="PF00023">
    <property type="entry name" value="Ank"/>
    <property type="match status" value="1"/>
</dbReference>
<dbReference type="InterPro" id="IPR039497">
    <property type="entry name" value="CC144C-like_CC_dom"/>
</dbReference>
<feature type="compositionally biased region" description="Basic and acidic residues" evidence="4">
    <location>
        <begin position="356"/>
        <end position="371"/>
    </location>
</feature>
<feature type="compositionally biased region" description="Basic and acidic residues" evidence="4">
    <location>
        <begin position="1109"/>
        <end position="1122"/>
    </location>
</feature>
<dbReference type="InterPro" id="IPR050657">
    <property type="entry name" value="Ankyrin_repeat_domain"/>
</dbReference>
<protein>
    <submittedName>
        <fullName evidence="7">Ankyrin repeat domain-containing protein 26-like</fullName>
    </submittedName>
</protein>
<feature type="coiled-coil region" evidence="3">
    <location>
        <begin position="1956"/>
        <end position="2004"/>
    </location>
</feature>
<dbReference type="Pfam" id="PF12796">
    <property type="entry name" value="Ank_2"/>
    <property type="match status" value="2"/>
</dbReference>
<dbReference type="SUPFAM" id="SSF48403">
    <property type="entry name" value="Ankyrin repeat"/>
    <property type="match status" value="1"/>
</dbReference>
<feature type="compositionally biased region" description="Low complexity" evidence="4">
    <location>
        <begin position="627"/>
        <end position="637"/>
    </location>
</feature>
<feature type="compositionally biased region" description="Acidic residues" evidence="4">
    <location>
        <begin position="487"/>
        <end position="496"/>
    </location>
</feature>
<evidence type="ECO:0000256" key="4">
    <source>
        <dbReference type="SAM" id="MobiDB-lite"/>
    </source>
</evidence>
<feature type="compositionally biased region" description="Polar residues" evidence="4">
    <location>
        <begin position="1590"/>
        <end position="1605"/>
    </location>
</feature>
<accession>A0A8T2M926</accession>
<name>A0A8T2M926_ASTMX</name>
<dbReference type="PROSITE" id="PS50088">
    <property type="entry name" value="ANK_REPEAT"/>
    <property type="match status" value="4"/>
</dbReference>
<dbReference type="Pfam" id="PF14915">
    <property type="entry name" value="CCDC144C"/>
    <property type="match status" value="1"/>
</dbReference>
<feature type="compositionally biased region" description="Acidic residues" evidence="4">
    <location>
        <begin position="431"/>
        <end position="464"/>
    </location>
</feature>
<feature type="compositionally biased region" description="Low complexity" evidence="4">
    <location>
        <begin position="1178"/>
        <end position="1188"/>
    </location>
</feature>
<dbReference type="Pfam" id="PF12001">
    <property type="entry name" value="DUF3496"/>
    <property type="match status" value="1"/>
</dbReference>
<dbReference type="SMART" id="SM00248">
    <property type="entry name" value="ANK"/>
    <property type="match status" value="6"/>
</dbReference>
<dbReference type="InterPro" id="IPR036770">
    <property type="entry name" value="Ankyrin_rpt-contain_sf"/>
</dbReference>
<dbReference type="PANTHER" id="PTHR24147">
    <property type="entry name" value="ANKYRIN REPEAT DOMAIN 36-RELATED"/>
    <property type="match status" value="1"/>
</dbReference>
<feature type="compositionally biased region" description="Basic and acidic residues" evidence="4">
    <location>
        <begin position="800"/>
        <end position="816"/>
    </location>
</feature>
<feature type="coiled-coil region" evidence="3">
    <location>
        <begin position="1257"/>
        <end position="1432"/>
    </location>
</feature>
<evidence type="ECO:0000313" key="7">
    <source>
        <dbReference type="EMBL" id="KAG9280893.1"/>
    </source>
</evidence>
<keyword evidence="1 3" id="KW-0175">Coiled coil</keyword>
<dbReference type="InterPro" id="IPR021885">
    <property type="entry name" value="DUF3496"/>
</dbReference>
<keyword evidence="2" id="KW-0040">ANK repeat</keyword>
<evidence type="ECO:0000256" key="3">
    <source>
        <dbReference type="SAM" id="Coils"/>
    </source>
</evidence>
<feature type="domain" description="CCDC144C-like coiled-coil" evidence="6">
    <location>
        <begin position="1325"/>
        <end position="1808"/>
    </location>
</feature>
<feature type="compositionally biased region" description="Polar residues" evidence="4">
    <location>
        <begin position="395"/>
        <end position="416"/>
    </location>
</feature>
<feature type="region of interest" description="Disordered" evidence="4">
    <location>
        <begin position="257"/>
        <end position="605"/>
    </location>
</feature>
<feature type="compositionally biased region" description="Acidic residues" evidence="4">
    <location>
        <begin position="891"/>
        <end position="902"/>
    </location>
</feature>
<evidence type="ECO:0000256" key="1">
    <source>
        <dbReference type="ARBA" id="ARBA00023054"/>
    </source>
</evidence>
<feature type="compositionally biased region" description="Basic and acidic residues" evidence="4">
    <location>
        <begin position="971"/>
        <end position="982"/>
    </location>
</feature>
<organism evidence="7 8">
    <name type="scientific">Astyanax mexicanus</name>
    <name type="common">Blind cave fish</name>
    <name type="synonym">Astyanax fasciatus mexicanus</name>
    <dbReference type="NCBI Taxonomy" id="7994"/>
    <lineage>
        <taxon>Eukaryota</taxon>
        <taxon>Metazoa</taxon>
        <taxon>Chordata</taxon>
        <taxon>Craniata</taxon>
        <taxon>Vertebrata</taxon>
        <taxon>Euteleostomi</taxon>
        <taxon>Actinopterygii</taxon>
        <taxon>Neopterygii</taxon>
        <taxon>Teleostei</taxon>
        <taxon>Ostariophysi</taxon>
        <taxon>Characiformes</taxon>
        <taxon>Characoidei</taxon>
        <taxon>Acestrorhamphidae</taxon>
        <taxon>Acestrorhamphinae</taxon>
        <taxon>Astyanax</taxon>
    </lineage>
</organism>
<feature type="region of interest" description="Disordered" evidence="4">
    <location>
        <begin position="2020"/>
        <end position="2039"/>
    </location>
</feature>
<feature type="repeat" description="ANK" evidence="2">
    <location>
        <begin position="131"/>
        <end position="163"/>
    </location>
</feature>
<dbReference type="Gene3D" id="1.25.40.20">
    <property type="entry name" value="Ankyrin repeat-containing domain"/>
    <property type="match status" value="2"/>
</dbReference>
<feature type="compositionally biased region" description="Polar residues" evidence="4">
    <location>
        <begin position="732"/>
        <end position="755"/>
    </location>
</feature>